<keyword evidence="3" id="KW-0540">Nuclease</keyword>
<dbReference type="AlphaFoldDB" id="A0A2W4Y1I6"/>
<dbReference type="Pfam" id="PF01934">
    <property type="entry name" value="HepT-like"/>
    <property type="match status" value="1"/>
</dbReference>
<keyword evidence="2" id="KW-1277">Toxin-antitoxin system</keyword>
<dbReference type="SUPFAM" id="SSF81593">
    <property type="entry name" value="Nucleotidyltransferase substrate binding subunit/domain"/>
    <property type="match status" value="1"/>
</dbReference>
<dbReference type="Proteomes" id="UP000249467">
    <property type="component" value="Unassembled WGS sequence"/>
</dbReference>
<keyword evidence="5" id="KW-0378">Hydrolase</keyword>
<protein>
    <submittedName>
        <fullName evidence="6">DUF86 domain-containing protein</fullName>
    </submittedName>
</protein>
<gene>
    <name evidence="6" type="ORF">DCF19_19205</name>
</gene>
<dbReference type="PANTHER" id="PTHR34139:SF1">
    <property type="entry name" value="RNASE MJ1380-RELATED"/>
    <property type="match status" value="1"/>
</dbReference>
<reference evidence="6 7" key="2">
    <citation type="submission" date="2018-06" db="EMBL/GenBank/DDBJ databases">
        <title>Metagenomic assembly of (sub)arctic Cyanobacteria and their associated microbiome from non-axenic cultures.</title>
        <authorList>
            <person name="Baurain D."/>
        </authorList>
    </citation>
    <scope>NUCLEOTIDE SEQUENCE [LARGE SCALE GENOMIC DNA]</scope>
    <source>
        <strain evidence="6">ULC066bin1</strain>
    </source>
</reference>
<name>A0A2W4Y1I6_9CYAN</name>
<dbReference type="InterPro" id="IPR051813">
    <property type="entry name" value="HepT_RNase_toxin"/>
</dbReference>
<sequence>MSSRTLEQRLRDILSQAEEIMQFTRGMNFSDFADDVKTVKAVLYDLAVIGEAARSLLPDILDVYPDVPWEDMRSLRNFTVHEYFRVNLKIIWATIQEDLPPLIEQIRELIAKIEIG</sequence>
<dbReference type="GO" id="GO:0016787">
    <property type="term" value="F:hydrolase activity"/>
    <property type="evidence" value="ECO:0007669"/>
    <property type="project" value="UniProtKB-KW"/>
</dbReference>
<keyword evidence="4" id="KW-0547">Nucleotide-binding</keyword>
<evidence type="ECO:0000256" key="3">
    <source>
        <dbReference type="ARBA" id="ARBA00022722"/>
    </source>
</evidence>
<keyword evidence="1" id="KW-0597">Phosphoprotein</keyword>
<proteinExistence type="predicted"/>
<dbReference type="GO" id="GO:0110001">
    <property type="term" value="C:toxin-antitoxin complex"/>
    <property type="evidence" value="ECO:0007669"/>
    <property type="project" value="InterPro"/>
</dbReference>
<accession>A0A2W4Y1I6</accession>
<comment type="caution">
    <text evidence="6">The sequence shown here is derived from an EMBL/GenBank/DDBJ whole genome shotgun (WGS) entry which is preliminary data.</text>
</comment>
<dbReference type="GO" id="GO:0004540">
    <property type="term" value="F:RNA nuclease activity"/>
    <property type="evidence" value="ECO:0007669"/>
    <property type="project" value="InterPro"/>
</dbReference>
<evidence type="ECO:0000256" key="5">
    <source>
        <dbReference type="ARBA" id="ARBA00022801"/>
    </source>
</evidence>
<organism evidence="6 7">
    <name type="scientific">Pseudanabaena frigida</name>
    <dbReference type="NCBI Taxonomy" id="945775"/>
    <lineage>
        <taxon>Bacteria</taxon>
        <taxon>Bacillati</taxon>
        <taxon>Cyanobacteriota</taxon>
        <taxon>Cyanophyceae</taxon>
        <taxon>Pseudanabaenales</taxon>
        <taxon>Pseudanabaenaceae</taxon>
        <taxon>Pseudanabaena</taxon>
    </lineage>
</organism>
<evidence type="ECO:0000313" key="7">
    <source>
        <dbReference type="Proteomes" id="UP000249467"/>
    </source>
</evidence>
<dbReference type="EMBL" id="QBML01000032">
    <property type="protein sequence ID" value="PZO37308.1"/>
    <property type="molecule type" value="Genomic_DNA"/>
</dbReference>
<reference evidence="6 7" key="1">
    <citation type="submission" date="2018-04" db="EMBL/GenBank/DDBJ databases">
        <authorList>
            <person name="Go L.Y."/>
            <person name="Mitchell J.A."/>
        </authorList>
    </citation>
    <scope>NUCLEOTIDE SEQUENCE [LARGE SCALE GENOMIC DNA]</scope>
    <source>
        <strain evidence="6">ULC066bin1</strain>
    </source>
</reference>
<dbReference type="GO" id="GO:0000166">
    <property type="term" value="F:nucleotide binding"/>
    <property type="evidence" value="ECO:0007669"/>
    <property type="project" value="UniProtKB-KW"/>
</dbReference>
<evidence type="ECO:0000256" key="1">
    <source>
        <dbReference type="ARBA" id="ARBA00022553"/>
    </source>
</evidence>
<evidence type="ECO:0000256" key="4">
    <source>
        <dbReference type="ARBA" id="ARBA00022741"/>
    </source>
</evidence>
<dbReference type="InterPro" id="IPR008201">
    <property type="entry name" value="HepT-like"/>
</dbReference>
<evidence type="ECO:0000313" key="6">
    <source>
        <dbReference type="EMBL" id="PZO37308.1"/>
    </source>
</evidence>
<dbReference type="PANTHER" id="PTHR34139">
    <property type="entry name" value="UPF0331 PROTEIN MJ0127"/>
    <property type="match status" value="1"/>
</dbReference>
<evidence type="ECO:0000256" key="2">
    <source>
        <dbReference type="ARBA" id="ARBA00022649"/>
    </source>
</evidence>